<feature type="domain" description="Histidine kinase" evidence="9">
    <location>
        <begin position="260"/>
        <end position="481"/>
    </location>
</feature>
<dbReference type="SMART" id="SM00388">
    <property type="entry name" value="HisKA"/>
    <property type="match status" value="1"/>
</dbReference>
<keyword evidence="11" id="KW-1185">Reference proteome</keyword>
<dbReference type="Proteomes" id="UP000778970">
    <property type="component" value="Unassembled WGS sequence"/>
</dbReference>
<keyword evidence="3" id="KW-0597">Phosphoprotein</keyword>
<dbReference type="SUPFAM" id="SSF55785">
    <property type="entry name" value="PYP-like sensor domain (PAS domain)"/>
    <property type="match status" value="1"/>
</dbReference>
<dbReference type="CDD" id="cd00130">
    <property type="entry name" value="PAS"/>
    <property type="match status" value="1"/>
</dbReference>
<keyword evidence="5" id="KW-0547">Nucleotide-binding</keyword>
<dbReference type="Pfam" id="PF02518">
    <property type="entry name" value="HATPase_c"/>
    <property type="match status" value="1"/>
</dbReference>
<sequence>METRIDEQELLDGLPVPLVITGPDGRVLSENTAAQQIDLGRHVTDGCAIQRAELVSPPSNLLREVHRRGREFAQLVQRDGTVVEVFLRRCDVSLGGRQVTAVMAEDAGWYIWEKRRTEREHNLLVGVFDTIDDMLLVLDDKLTVLRASQAYLSAFQVEEADVVGNPLAFIHNGLWDQRALLSKLASVVPAEGEVLDYECSASLPDRGPRDLQISARKIHRAGNGTRTLLMTVRDVTGVQQRQDEVLRRAKLDAMGNLAGGLAHDINNRLQPVMTYAQLAARNPDTPKLAQWMRQIETNARKARNVVRNVLAFARKSPVEGTLISLAAATMREVEEIRDEMPDTICIRTSIDPDVPAVESDTGELEQILDNLTSNARHAMPSGGILTIGVAHVSIDQGVAERESLAPGEYVRLSVEDQGCGISAEHQGRIFDPFFTTKEVGRGTGLGLSIVHGLVTGRGGQVRVRSEQDRGTRFDLYFPVADADGR</sequence>
<dbReference type="AlphaFoldDB" id="A0A934QEC5"/>
<dbReference type="SMART" id="SM00091">
    <property type="entry name" value="PAS"/>
    <property type="match status" value="2"/>
</dbReference>
<dbReference type="Gene3D" id="3.30.565.10">
    <property type="entry name" value="Histidine kinase-like ATPase, C-terminal domain"/>
    <property type="match status" value="1"/>
</dbReference>
<dbReference type="SUPFAM" id="SSF47384">
    <property type="entry name" value="Homodimeric domain of signal transducing histidine kinase"/>
    <property type="match status" value="1"/>
</dbReference>
<keyword evidence="8" id="KW-0902">Two-component regulatory system</keyword>
<dbReference type="RefSeq" id="WP_027288507.1">
    <property type="nucleotide sequence ID" value="NZ_NRRE01000006.1"/>
</dbReference>
<evidence type="ECO:0000256" key="3">
    <source>
        <dbReference type="ARBA" id="ARBA00022553"/>
    </source>
</evidence>
<dbReference type="SMART" id="SM00387">
    <property type="entry name" value="HATPase_c"/>
    <property type="match status" value="1"/>
</dbReference>
<dbReference type="PANTHER" id="PTHR43065:SF46">
    <property type="entry name" value="C4-DICARBOXYLATE TRANSPORT SENSOR PROTEIN DCTB"/>
    <property type="match status" value="1"/>
</dbReference>
<dbReference type="GO" id="GO:0000155">
    <property type="term" value="F:phosphorelay sensor kinase activity"/>
    <property type="evidence" value="ECO:0007669"/>
    <property type="project" value="InterPro"/>
</dbReference>
<dbReference type="PANTHER" id="PTHR43065">
    <property type="entry name" value="SENSOR HISTIDINE KINASE"/>
    <property type="match status" value="1"/>
</dbReference>
<dbReference type="InterPro" id="IPR003661">
    <property type="entry name" value="HisK_dim/P_dom"/>
</dbReference>
<dbReference type="EC" id="2.7.13.3" evidence="2"/>
<dbReference type="Pfam" id="PF08448">
    <property type="entry name" value="PAS_4"/>
    <property type="match status" value="1"/>
</dbReference>
<evidence type="ECO:0000313" key="10">
    <source>
        <dbReference type="EMBL" id="MBK1695738.1"/>
    </source>
</evidence>
<gene>
    <name evidence="10" type="ORF">CKO21_00570</name>
</gene>
<dbReference type="InterPro" id="IPR004358">
    <property type="entry name" value="Sig_transdc_His_kin-like_C"/>
</dbReference>
<dbReference type="InterPro" id="IPR003594">
    <property type="entry name" value="HATPase_dom"/>
</dbReference>
<proteinExistence type="predicted"/>
<evidence type="ECO:0000313" key="11">
    <source>
        <dbReference type="Proteomes" id="UP000778970"/>
    </source>
</evidence>
<dbReference type="InterPro" id="IPR035965">
    <property type="entry name" value="PAS-like_dom_sf"/>
</dbReference>
<dbReference type="InterPro" id="IPR000014">
    <property type="entry name" value="PAS"/>
</dbReference>
<dbReference type="InterPro" id="IPR036097">
    <property type="entry name" value="HisK_dim/P_sf"/>
</dbReference>
<protein>
    <recommendedName>
        <fullName evidence="2">histidine kinase</fullName>
        <ecNumber evidence="2">2.7.13.3</ecNumber>
    </recommendedName>
</protein>
<reference evidence="10" key="1">
    <citation type="submission" date="2017-08" db="EMBL/GenBank/DDBJ databases">
        <authorList>
            <person name="Imhoff J.F."/>
            <person name="Rahn T."/>
            <person name="Kuenzel S."/>
            <person name="Neulinger S.C."/>
        </authorList>
    </citation>
    <scope>NUCLEOTIDE SEQUENCE</scope>
    <source>
        <strain evidence="10">DSM 9154</strain>
    </source>
</reference>
<dbReference type="GO" id="GO:0005524">
    <property type="term" value="F:ATP binding"/>
    <property type="evidence" value="ECO:0007669"/>
    <property type="project" value="UniProtKB-KW"/>
</dbReference>
<dbReference type="InterPro" id="IPR013656">
    <property type="entry name" value="PAS_4"/>
</dbReference>
<keyword evidence="6" id="KW-0418">Kinase</keyword>
<comment type="caution">
    <text evidence="10">The sequence shown here is derived from an EMBL/GenBank/DDBJ whole genome shotgun (WGS) entry which is preliminary data.</text>
</comment>
<evidence type="ECO:0000256" key="6">
    <source>
        <dbReference type="ARBA" id="ARBA00022777"/>
    </source>
</evidence>
<reference evidence="10" key="2">
    <citation type="journal article" date="2020" name="Microorganisms">
        <title>Osmotic Adaptation and Compatible Solute Biosynthesis of Phototrophic Bacteria as Revealed from Genome Analyses.</title>
        <authorList>
            <person name="Imhoff J.F."/>
            <person name="Rahn T."/>
            <person name="Kunzel S."/>
            <person name="Keller A."/>
            <person name="Neulinger S.C."/>
        </authorList>
    </citation>
    <scope>NUCLEOTIDE SEQUENCE</scope>
    <source>
        <strain evidence="10">DSM 9154</strain>
    </source>
</reference>
<evidence type="ECO:0000256" key="7">
    <source>
        <dbReference type="ARBA" id="ARBA00022840"/>
    </source>
</evidence>
<name>A0A934QEC5_9PROT</name>
<dbReference type="InterPro" id="IPR036890">
    <property type="entry name" value="HATPase_C_sf"/>
</dbReference>
<evidence type="ECO:0000256" key="1">
    <source>
        <dbReference type="ARBA" id="ARBA00000085"/>
    </source>
</evidence>
<evidence type="ECO:0000256" key="8">
    <source>
        <dbReference type="ARBA" id="ARBA00023012"/>
    </source>
</evidence>
<organism evidence="10 11">
    <name type="scientific">Rhodovibrio salinarum</name>
    <dbReference type="NCBI Taxonomy" id="1087"/>
    <lineage>
        <taxon>Bacteria</taxon>
        <taxon>Pseudomonadati</taxon>
        <taxon>Pseudomonadota</taxon>
        <taxon>Alphaproteobacteria</taxon>
        <taxon>Rhodospirillales</taxon>
        <taxon>Rhodovibrionaceae</taxon>
        <taxon>Rhodovibrio</taxon>
    </lineage>
</organism>
<dbReference type="Gene3D" id="3.30.450.20">
    <property type="entry name" value="PAS domain"/>
    <property type="match status" value="1"/>
</dbReference>
<dbReference type="SUPFAM" id="SSF55874">
    <property type="entry name" value="ATPase domain of HSP90 chaperone/DNA topoisomerase II/histidine kinase"/>
    <property type="match status" value="1"/>
</dbReference>
<evidence type="ECO:0000256" key="5">
    <source>
        <dbReference type="ARBA" id="ARBA00022741"/>
    </source>
</evidence>
<dbReference type="PROSITE" id="PS50109">
    <property type="entry name" value="HIS_KIN"/>
    <property type="match status" value="1"/>
</dbReference>
<dbReference type="InterPro" id="IPR005467">
    <property type="entry name" value="His_kinase_dom"/>
</dbReference>
<dbReference type="Gene3D" id="1.10.287.130">
    <property type="match status" value="1"/>
</dbReference>
<accession>A0A934QEC5</accession>
<keyword evidence="4" id="KW-0808">Transferase</keyword>
<evidence type="ECO:0000256" key="2">
    <source>
        <dbReference type="ARBA" id="ARBA00012438"/>
    </source>
</evidence>
<evidence type="ECO:0000259" key="9">
    <source>
        <dbReference type="PROSITE" id="PS50109"/>
    </source>
</evidence>
<dbReference type="PRINTS" id="PR00344">
    <property type="entry name" value="BCTRLSENSOR"/>
</dbReference>
<evidence type="ECO:0000256" key="4">
    <source>
        <dbReference type="ARBA" id="ARBA00022679"/>
    </source>
</evidence>
<keyword evidence="7" id="KW-0067">ATP-binding</keyword>
<dbReference type="EMBL" id="NRRE01000006">
    <property type="protein sequence ID" value="MBK1695738.1"/>
    <property type="molecule type" value="Genomic_DNA"/>
</dbReference>
<comment type="catalytic activity">
    <reaction evidence="1">
        <text>ATP + protein L-histidine = ADP + protein N-phospho-L-histidine.</text>
        <dbReference type="EC" id="2.7.13.3"/>
    </reaction>
</comment>